<gene>
    <name evidence="1" type="ORF">C4F51_04755</name>
</gene>
<organism evidence="1 2">
    <name type="scientific">Cellvibrio polysaccharolyticus</name>
    <dbReference type="NCBI Taxonomy" id="2082724"/>
    <lineage>
        <taxon>Bacteria</taxon>
        <taxon>Pseudomonadati</taxon>
        <taxon>Pseudomonadota</taxon>
        <taxon>Gammaproteobacteria</taxon>
        <taxon>Cellvibrionales</taxon>
        <taxon>Cellvibrionaceae</taxon>
        <taxon>Cellvibrio</taxon>
    </lineage>
</organism>
<dbReference type="AlphaFoldDB" id="A0A928V3F4"/>
<comment type="caution">
    <text evidence="1">The sequence shown here is derived from an EMBL/GenBank/DDBJ whole genome shotgun (WGS) entry which is preliminary data.</text>
</comment>
<keyword evidence="2" id="KW-1185">Reference proteome</keyword>
<reference evidence="1" key="1">
    <citation type="submission" date="2018-07" db="EMBL/GenBank/DDBJ databases">
        <title>Genome assembly of strain Ka43.</title>
        <authorList>
            <person name="Kukolya J."/>
            <person name="Nagy I."/>
            <person name="Horvath B."/>
            <person name="Toth A."/>
        </authorList>
    </citation>
    <scope>NUCLEOTIDE SEQUENCE</scope>
    <source>
        <strain evidence="1">KB43</strain>
    </source>
</reference>
<protein>
    <recommendedName>
        <fullName evidence="3">Polysaccharide deacetylase</fullName>
    </recommendedName>
</protein>
<evidence type="ECO:0008006" key="3">
    <source>
        <dbReference type="Google" id="ProtNLM"/>
    </source>
</evidence>
<dbReference type="RefSeq" id="WP_193907625.1">
    <property type="nucleotide sequence ID" value="NZ_PRDL01000001.1"/>
</dbReference>
<evidence type="ECO:0000313" key="1">
    <source>
        <dbReference type="EMBL" id="MBE8716495.1"/>
    </source>
</evidence>
<dbReference type="Proteomes" id="UP000652567">
    <property type="component" value="Unassembled WGS sequence"/>
</dbReference>
<name>A0A928V3F4_9GAMM</name>
<sequence>MTLTHKKSILLYGRPARFIPHLKQLVAMLVLCMLSVAVPAADVMFAFSDAHSRSTSLDANARIQLITGQLKRMDIPPGIVLVKTGDIQRRNQQAFGNWLKAGYLPVNYGHRYHLLARPDDAYPERDFLRAHRHLRNFSEYRHHIYFPAADAETPWVQARGWTPVAIALRLETGLLDFHYQQNSTRHRQLNMQLLQDEVAAAVLKQARSQMLVQQGIAPAAPLVIELSADDITAYVLPAIVDALVDGGFRFVAPDTSFLPPYARAGTGNLADSSRYVATLLQLPVKQPGYPGLVNTASLMSDPARFGFNTR</sequence>
<proteinExistence type="predicted"/>
<dbReference type="EMBL" id="PRDL01000001">
    <property type="protein sequence ID" value="MBE8716495.1"/>
    <property type="molecule type" value="Genomic_DNA"/>
</dbReference>
<accession>A0A928V3F4</accession>
<evidence type="ECO:0000313" key="2">
    <source>
        <dbReference type="Proteomes" id="UP000652567"/>
    </source>
</evidence>